<reference evidence="2 3" key="1">
    <citation type="journal article" date="2008" name="PLoS ONE">
        <title>Environmental adaptation: genomic analysis of the piezotolerant and psychrotolerant deep-sea iron reducing bacterium Shewanella piezotolerans WP3.</title>
        <authorList>
            <person name="Wang F."/>
            <person name="Wang J."/>
            <person name="Jian H."/>
            <person name="Zhang B."/>
            <person name="Li S."/>
            <person name="Wang F."/>
            <person name="Zeng X."/>
            <person name="Gao L."/>
            <person name="Bartlett D.H."/>
            <person name="Yu J."/>
            <person name="Hu S."/>
            <person name="Xiao X."/>
        </authorList>
    </citation>
    <scope>NUCLEOTIDE SEQUENCE [LARGE SCALE GENOMIC DNA]</scope>
    <source>
        <strain evidence="3">WP3 / JCM 13877</strain>
    </source>
</reference>
<feature type="region of interest" description="Disordered" evidence="1">
    <location>
        <begin position="46"/>
        <end position="91"/>
    </location>
</feature>
<proteinExistence type="predicted"/>
<evidence type="ECO:0000313" key="2">
    <source>
        <dbReference type="EMBL" id="ACJ31406.1"/>
    </source>
</evidence>
<dbReference type="AlphaFoldDB" id="B8CUT0"/>
<sequence length="111" mass="12868">MTVLLLLAFGLSADLQANDKSDLAMLVDKAEEAKARSLTIEQEQLKKARDAANKTAEHEKEMLAKEKQRDWQTEQRKKAQLQFDERESREDKYLREAKEAAKLERKIPEPL</sequence>
<organism evidence="2 3">
    <name type="scientific">Shewanella piezotolerans (strain WP3 / JCM 13877)</name>
    <dbReference type="NCBI Taxonomy" id="225849"/>
    <lineage>
        <taxon>Bacteria</taxon>
        <taxon>Pseudomonadati</taxon>
        <taxon>Pseudomonadota</taxon>
        <taxon>Gammaproteobacteria</taxon>
        <taxon>Alteromonadales</taxon>
        <taxon>Shewanellaceae</taxon>
        <taxon>Shewanella</taxon>
    </lineage>
</organism>
<evidence type="ECO:0000256" key="1">
    <source>
        <dbReference type="SAM" id="MobiDB-lite"/>
    </source>
</evidence>
<dbReference type="EMBL" id="CP000472">
    <property type="protein sequence ID" value="ACJ31406.1"/>
    <property type="molecule type" value="Genomic_DNA"/>
</dbReference>
<dbReference type="OrthoDB" id="6265832at2"/>
<evidence type="ECO:0000313" key="3">
    <source>
        <dbReference type="Proteomes" id="UP000000753"/>
    </source>
</evidence>
<keyword evidence="3" id="KW-1185">Reference proteome</keyword>
<accession>B8CUT0</accession>
<dbReference type="Proteomes" id="UP000000753">
    <property type="component" value="Chromosome"/>
</dbReference>
<dbReference type="KEGG" id="swp:swp_4776"/>
<gene>
    <name evidence="2" type="ordered locus">swp_4776</name>
</gene>
<name>B8CUT0_SHEPW</name>
<dbReference type="HOGENOM" id="CLU_161398_0_0_6"/>
<protein>
    <submittedName>
        <fullName evidence="2">Uncharacterized protein</fullName>
    </submittedName>
</protein>
<dbReference type="eggNOG" id="ENOG5030CCU">
    <property type="taxonomic scope" value="Bacteria"/>
</dbReference>